<evidence type="ECO:0000313" key="3">
    <source>
        <dbReference type="Proteomes" id="UP000297654"/>
    </source>
</evidence>
<accession>A0A5F0DA58</accession>
<feature type="domain" description="Bacterial transcriptional activator" evidence="1">
    <location>
        <begin position="166"/>
        <end position="300"/>
    </location>
</feature>
<dbReference type="RefSeq" id="WP_092111841.1">
    <property type="nucleotide sequence ID" value="NZ_SOFF01000016.1"/>
</dbReference>
<organism evidence="2 3">
    <name type="scientific">Cryobacterium luteum</name>
    <dbReference type="NCBI Taxonomy" id="1424661"/>
    <lineage>
        <taxon>Bacteria</taxon>
        <taxon>Bacillati</taxon>
        <taxon>Actinomycetota</taxon>
        <taxon>Actinomycetes</taxon>
        <taxon>Micrococcales</taxon>
        <taxon>Microbacteriaceae</taxon>
        <taxon>Cryobacterium</taxon>
    </lineage>
</organism>
<sequence length="318" mass="34342">MAVQSRKPVPGEASPVGVTGELLEGGAVTRAHASVVGVTALTIPPGLAILGGSTRLFGAGQLCILRGSSTMGFSATPGWDLRVLGYWQLRFNGVPVEVGARQQRLLAALALLHAQPRHVLAALLWPDSPEHQSAGNLRASVFRISHELPGLLSATDPLQMDTVVRVDLREVRALITEITLNATRSVSPDSIDLLQEANLLPGWYEEWVINQQDHLLNQRLDALETVARSYLAAGSFGRALSAARAAAVVDPLRESAQHLLVRCHLAEDNYASAVLVYRSYRTHLRRELGIAPSARFAQLLGLETATSDSRLLVRSLKN</sequence>
<evidence type="ECO:0000259" key="1">
    <source>
        <dbReference type="SMART" id="SM01043"/>
    </source>
</evidence>
<dbReference type="AlphaFoldDB" id="A0A5F0DA58"/>
<dbReference type="InterPro" id="IPR036388">
    <property type="entry name" value="WH-like_DNA-bd_sf"/>
</dbReference>
<comment type="caution">
    <text evidence="2">The sequence shown here is derived from an EMBL/GenBank/DDBJ whole genome shotgun (WGS) entry which is preliminary data.</text>
</comment>
<dbReference type="InterPro" id="IPR005158">
    <property type="entry name" value="BTAD"/>
</dbReference>
<name>A0A5F0DA58_9MICO</name>
<dbReference type="InterPro" id="IPR011990">
    <property type="entry name" value="TPR-like_helical_dom_sf"/>
</dbReference>
<dbReference type="InterPro" id="IPR051677">
    <property type="entry name" value="AfsR-DnrI-RedD_regulator"/>
</dbReference>
<dbReference type="EMBL" id="SOFF01000016">
    <property type="protein sequence ID" value="TFB92393.1"/>
    <property type="molecule type" value="Genomic_DNA"/>
</dbReference>
<dbReference type="PANTHER" id="PTHR35807">
    <property type="entry name" value="TRANSCRIPTIONAL REGULATOR REDD-RELATED"/>
    <property type="match status" value="1"/>
</dbReference>
<dbReference type="Gene3D" id="1.10.10.10">
    <property type="entry name" value="Winged helix-like DNA-binding domain superfamily/Winged helix DNA-binding domain"/>
    <property type="match status" value="1"/>
</dbReference>
<reference evidence="2 3" key="1">
    <citation type="submission" date="2019-03" db="EMBL/GenBank/DDBJ databases">
        <title>Genomics of glacier-inhabiting Cryobacterium strains.</title>
        <authorList>
            <person name="Liu Q."/>
            <person name="Xin Y.-H."/>
        </authorList>
    </citation>
    <scope>NUCLEOTIDE SEQUENCE [LARGE SCALE GENOMIC DNA]</scope>
    <source>
        <strain evidence="2 3">Hh15</strain>
    </source>
</reference>
<dbReference type="SMART" id="SM01043">
    <property type="entry name" value="BTAD"/>
    <property type="match status" value="1"/>
</dbReference>
<dbReference type="OrthoDB" id="5509004at2"/>
<dbReference type="Proteomes" id="UP000297654">
    <property type="component" value="Unassembled WGS sequence"/>
</dbReference>
<protein>
    <recommendedName>
        <fullName evidence="1">Bacterial transcriptional activator domain-containing protein</fullName>
    </recommendedName>
</protein>
<proteinExistence type="predicted"/>
<gene>
    <name evidence="2" type="ORF">E3O10_04960</name>
</gene>
<dbReference type="SUPFAM" id="SSF48452">
    <property type="entry name" value="TPR-like"/>
    <property type="match status" value="1"/>
</dbReference>
<keyword evidence="3" id="KW-1185">Reference proteome</keyword>
<dbReference type="Gene3D" id="1.25.40.10">
    <property type="entry name" value="Tetratricopeptide repeat domain"/>
    <property type="match status" value="1"/>
</dbReference>
<evidence type="ECO:0000313" key="2">
    <source>
        <dbReference type="EMBL" id="TFB92393.1"/>
    </source>
</evidence>
<dbReference type="Pfam" id="PF03704">
    <property type="entry name" value="BTAD"/>
    <property type="match status" value="1"/>
</dbReference>